<feature type="compositionally biased region" description="Acidic residues" evidence="1">
    <location>
        <begin position="568"/>
        <end position="577"/>
    </location>
</feature>
<dbReference type="PANTHER" id="PTHR31975:SF1">
    <property type="entry name" value="BUD SITE SELECTION PROTEIN 7-RELATED"/>
    <property type="match status" value="1"/>
</dbReference>
<dbReference type="PANTHER" id="PTHR31975">
    <property type="entry name" value="BUD SITE SELECTION PROTEIN 7-RELATED"/>
    <property type="match status" value="1"/>
</dbReference>
<dbReference type="Gene3D" id="1.25.40.10">
    <property type="entry name" value="Tetratricopeptide repeat domain"/>
    <property type="match status" value="2"/>
</dbReference>
<proteinExistence type="predicted"/>
<dbReference type="GO" id="GO:0006893">
    <property type="term" value="P:Golgi to plasma membrane transport"/>
    <property type="evidence" value="ECO:0007669"/>
    <property type="project" value="UniProtKB-ARBA"/>
</dbReference>
<feature type="compositionally biased region" description="Polar residues" evidence="1">
    <location>
        <begin position="396"/>
        <end position="411"/>
    </location>
</feature>
<dbReference type="InterPro" id="IPR011990">
    <property type="entry name" value="TPR-like_helical_dom_sf"/>
</dbReference>
<dbReference type="Pfam" id="PF09295">
    <property type="entry name" value="ChAPs"/>
    <property type="match status" value="1"/>
</dbReference>
<dbReference type="SUPFAM" id="SSF48452">
    <property type="entry name" value="TPR-like"/>
    <property type="match status" value="1"/>
</dbReference>
<gene>
    <name evidence="2" type="primary">BUD7</name>
    <name evidence="2" type="ORF">LPJ53_004276</name>
</gene>
<feature type="compositionally biased region" description="Basic and acidic residues" evidence="1">
    <location>
        <begin position="643"/>
        <end position="658"/>
    </location>
</feature>
<dbReference type="Proteomes" id="UP001149813">
    <property type="component" value="Unassembled WGS sequence"/>
</dbReference>
<evidence type="ECO:0000313" key="2">
    <source>
        <dbReference type="EMBL" id="KAJ1721175.1"/>
    </source>
</evidence>
<accession>A0A9W7XY52</accession>
<dbReference type="AlphaFoldDB" id="A0A9W7XY52"/>
<feature type="compositionally biased region" description="Acidic residues" evidence="1">
    <location>
        <begin position="484"/>
        <end position="498"/>
    </location>
</feature>
<feature type="compositionally biased region" description="Basic and acidic residues" evidence="1">
    <location>
        <begin position="528"/>
        <end position="567"/>
    </location>
</feature>
<evidence type="ECO:0000256" key="1">
    <source>
        <dbReference type="SAM" id="MobiDB-lite"/>
    </source>
</evidence>
<feature type="region of interest" description="Disordered" evidence="1">
    <location>
        <begin position="474"/>
        <end position="753"/>
    </location>
</feature>
<evidence type="ECO:0000313" key="3">
    <source>
        <dbReference type="Proteomes" id="UP001149813"/>
    </source>
</evidence>
<feature type="compositionally biased region" description="Basic and acidic residues" evidence="1">
    <location>
        <begin position="682"/>
        <end position="700"/>
    </location>
</feature>
<keyword evidence="3" id="KW-1185">Reference proteome</keyword>
<feature type="compositionally biased region" description="Basic residues" evidence="1">
    <location>
        <begin position="615"/>
        <end position="629"/>
    </location>
</feature>
<dbReference type="EMBL" id="JANBOJ010000191">
    <property type="protein sequence ID" value="KAJ1721175.1"/>
    <property type="molecule type" value="Genomic_DNA"/>
</dbReference>
<reference evidence="2" key="1">
    <citation type="submission" date="2022-07" db="EMBL/GenBank/DDBJ databases">
        <title>Phylogenomic reconstructions and comparative analyses of Kickxellomycotina fungi.</title>
        <authorList>
            <person name="Reynolds N.K."/>
            <person name="Stajich J.E."/>
            <person name="Barry K."/>
            <person name="Grigoriev I.V."/>
            <person name="Crous P."/>
            <person name="Smith M.E."/>
        </authorList>
    </citation>
    <scope>NUCLEOTIDE SEQUENCE</scope>
    <source>
        <strain evidence="2">NBRC 32514</strain>
    </source>
</reference>
<dbReference type="GO" id="GO:0034044">
    <property type="term" value="C:exomer complex"/>
    <property type="evidence" value="ECO:0007669"/>
    <property type="project" value="TreeGrafter"/>
</dbReference>
<name>A0A9W7XY52_9FUNG</name>
<sequence>MAVHNDCLRDVPDIFENEIGESLATRTEGLGMIRELGPPDLCHIVKAHSSNRNEPDIGSYHHVLGVDTSSSASLAAYINSLQYSLNDAPGWFGASNSWKITSGTYCSYNAFSNVDLRVQIKIPGGVDAYIVTVLGERKEVTEELWRECQVSSLLRAIMHSDPLAYNVTGLRRVTPVPTLRDEARLVDAVTQQFWSGWSLGSNAETQMISTSRNFLADGLMRYFAGAGRYADYAAEILAPLAYAPLGGQQSPVRESMDFKGVDPEVASILAETYLEGDEEVQAVRVMHQALKVKPSCYPLLYIQAEFLRRKSQLESALTIARMAVKYAPSEFHAWAKLAEIYIDTKDFKRALLTLNACPMYTFVGRDLPRVPPPRRINYPVKSDILADYNLGEAFNNSTHGPVPSNSRSSIDSDAPGLAEEMAQNETSDILRLSAPTLNGTFAHAYRFLSSIFGVVGWDELLLLRSQVFVMEEEYRNSSAPGVAVDDEVEDDDDDEEDDHLPLSALRERAVSESQPKSIDESNAEADTEDKAEADTEDKAEADTEDKADSVVKPEEDVAVDAEIKPEAEAEAEPEVADVETNGHEATDPEPTQSDAVADEITTEMKQPQPPAQGGKGKKKNKKNKGKKAQNKAPDNDTEQTIAVEEKKDAETNGEHAENESEQPQTIADLGNKMEDVSLSDADGDKENAEKDDVPEEKAAEPEEPVPQSPFEPVAEPQTAVLEAKEKEPAAATADNATDHNENDNDNDNETDTHVQLGGDAKAVRKRLCERWLDNLIMMLFEDLRAYTAWRSRMHNLRATGQQVTYTYTQAEWEALGELALRLHHPSEAKEAFEYALAIRFSAKAWQRLLELYVGKHAAAQKQEQMRYEGVPAPLSLTSNDSLMMALDAVVWLSVYNDRWYNSMVYPNPVCDSVVRLVKIHGLSKVRNSLVSMNLKTPVFNLVKGYLEFAEKFEVTGSKW</sequence>
<protein>
    <submittedName>
        <fullName evidence="2">Bud site selection protein</fullName>
    </submittedName>
</protein>
<feature type="region of interest" description="Disordered" evidence="1">
    <location>
        <begin position="396"/>
        <end position="422"/>
    </location>
</feature>
<dbReference type="OrthoDB" id="434695at2759"/>
<organism evidence="2 3">
    <name type="scientific">Coemansia erecta</name>
    <dbReference type="NCBI Taxonomy" id="147472"/>
    <lineage>
        <taxon>Eukaryota</taxon>
        <taxon>Fungi</taxon>
        <taxon>Fungi incertae sedis</taxon>
        <taxon>Zoopagomycota</taxon>
        <taxon>Kickxellomycotina</taxon>
        <taxon>Kickxellomycetes</taxon>
        <taxon>Kickxellales</taxon>
        <taxon>Kickxellaceae</taxon>
        <taxon>Coemansia</taxon>
    </lineage>
</organism>
<dbReference type="InterPro" id="IPR015374">
    <property type="entry name" value="ChAPs"/>
</dbReference>
<comment type="caution">
    <text evidence="2">The sequence shown here is derived from an EMBL/GenBank/DDBJ whole genome shotgun (WGS) entry which is preliminary data.</text>
</comment>